<gene>
    <name evidence="2" type="ORF">NDK47_24175</name>
</gene>
<evidence type="ECO:0008006" key="4">
    <source>
        <dbReference type="Google" id="ProtNLM"/>
    </source>
</evidence>
<dbReference type="Proteomes" id="UP001056500">
    <property type="component" value="Chromosome"/>
</dbReference>
<reference evidence="2" key="1">
    <citation type="submission" date="2022-06" db="EMBL/GenBank/DDBJ databases">
        <title>Genome sequencing of Brevibacillus sp. BB3-R1.</title>
        <authorList>
            <person name="Heo J."/>
            <person name="Lee D."/>
            <person name="Won M."/>
            <person name="Han B.-H."/>
            <person name="Hong S.-B."/>
            <person name="Kwon S.-W."/>
        </authorList>
    </citation>
    <scope>NUCLEOTIDE SEQUENCE</scope>
    <source>
        <strain evidence="2">BB3-R1</strain>
    </source>
</reference>
<evidence type="ECO:0000313" key="2">
    <source>
        <dbReference type="EMBL" id="USG65184.1"/>
    </source>
</evidence>
<dbReference type="RefSeq" id="WP_251872286.1">
    <property type="nucleotide sequence ID" value="NZ_CP098755.1"/>
</dbReference>
<keyword evidence="1" id="KW-0175">Coiled coil</keyword>
<keyword evidence="3" id="KW-1185">Reference proteome</keyword>
<protein>
    <recommendedName>
        <fullName evidence="4">Nucleotide excision repair protein</fullName>
    </recommendedName>
</protein>
<dbReference type="EMBL" id="CP098755">
    <property type="protein sequence ID" value="USG65184.1"/>
    <property type="molecule type" value="Genomic_DNA"/>
</dbReference>
<evidence type="ECO:0000256" key="1">
    <source>
        <dbReference type="SAM" id="Coils"/>
    </source>
</evidence>
<feature type="coiled-coil region" evidence="1">
    <location>
        <begin position="42"/>
        <end position="80"/>
    </location>
</feature>
<sequence length="123" mass="15113">MSICIRCKQEFESEHSDYVCDDCHLLSIRKRIDGNTSYPTHIADLRFLMKRYDEEKRKLREQLQRTVELYQFECRRREEETEERDKLVEALREIDTYIRGTRYPLPYIAEVLKNTLPEYEEER</sequence>
<organism evidence="2 3">
    <name type="scientific">Brevibacillus ruminantium</name>
    <dbReference type="NCBI Taxonomy" id="2950604"/>
    <lineage>
        <taxon>Bacteria</taxon>
        <taxon>Bacillati</taxon>
        <taxon>Bacillota</taxon>
        <taxon>Bacilli</taxon>
        <taxon>Bacillales</taxon>
        <taxon>Paenibacillaceae</taxon>
        <taxon>Brevibacillus</taxon>
    </lineage>
</organism>
<evidence type="ECO:0000313" key="3">
    <source>
        <dbReference type="Proteomes" id="UP001056500"/>
    </source>
</evidence>
<accession>A0ABY4WE63</accession>
<proteinExistence type="predicted"/>
<name>A0ABY4WE63_9BACL</name>